<dbReference type="OrthoDB" id="3253621at2759"/>
<evidence type="ECO:0008006" key="3">
    <source>
        <dbReference type="Google" id="ProtNLM"/>
    </source>
</evidence>
<dbReference type="EMBL" id="KV425904">
    <property type="protein sequence ID" value="KZW00068.1"/>
    <property type="molecule type" value="Genomic_DNA"/>
</dbReference>
<feature type="non-terminal residue" evidence="1">
    <location>
        <position position="135"/>
    </location>
</feature>
<evidence type="ECO:0000313" key="1">
    <source>
        <dbReference type="EMBL" id="KZW00068.1"/>
    </source>
</evidence>
<name>A0A165N1A1_EXIGL</name>
<sequence>TFNLGPCVRCFLHRDCLNFPPGACPIFVLGKFDYTRSAQLIIVEPKFIVELMHGDLFIVLSSLLTHGNAPLLKGEERMSWTCWMAGGLVRWIAAGKRLVSELKTEKMQREYKREATRWEKRGWAALLSLEDLGKR</sequence>
<keyword evidence="2" id="KW-1185">Reference proteome</keyword>
<dbReference type="STRING" id="1314781.A0A165N1A1"/>
<proteinExistence type="predicted"/>
<evidence type="ECO:0000313" key="2">
    <source>
        <dbReference type="Proteomes" id="UP000077266"/>
    </source>
</evidence>
<dbReference type="Gene3D" id="3.60.130.30">
    <property type="match status" value="1"/>
</dbReference>
<dbReference type="AlphaFoldDB" id="A0A165N1A1"/>
<accession>A0A165N1A1</accession>
<reference evidence="1 2" key="1">
    <citation type="journal article" date="2016" name="Mol. Biol. Evol.">
        <title>Comparative Genomics of Early-Diverging Mushroom-Forming Fungi Provides Insights into the Origins of Lignocellulose Decay Capabilities.</title>
        <authorList>
            <person name="Nagy L.G."/>
            <person name="Riley R."/>
            <person name="Tritt A."/>
            <person name="Adam C."/>
            <person name="Daum C."/>
            <person name="Floudas D."/>
            <person name="Sun H."/>
            <person name="Yadav J.S."/>
            <person name="Pangilinan J."/>
            <person name="Larsson K.H."/>
            <person name="Matsuura K."/>
            <person name="Barry K."/>
            <person name="Labutti K."/>
            <person name="Kuo R."/>
            <person name="Ohm R.A."/>
            <person name="Bhattacharya S.S."/>
            <person name="Shirouzu T."/>
            <person name="Yoshinaga Y."/>
            <person name="Martin F.M."/>
            <person name="Grigoriev I.V."/>
            <person name="Hibbett D.S."/>
        </authorList>
    </citation>
    <scope>NUCLEOTIDE SEQUENCE [LARGE SCALE GENOMIC DNA]</scope>
    <source>
        <strain evidence="1 2">HHB12029</strain>
    </source>
</reference>
<dbReference type="Proteomes" id="UP000077266">
    <property type="component" value="Unassembled WGS sequence"/>
</dbReference>
<dbReference type="InParanoid" id="A0A165N1A1"/>
<feature type="non-terminal residue" evidence="1">
    <location>
        <position position="1"/>
    </location>
</feature>
<organism evidence="1 2">
    <name type="scientific">Exidia glandulosa HHB12029</name>
    <dbReference type="NCBI Taxonomy" id="1314781"/>
    <lineage>
        <taxon>Eukaryota</taxon>
        <taxon>Fungi</taxon>
        <taxon>Dikarya</taxon>
        <taxon>Basidiomycota</taxon>
        <taxon>Agaricomycotina</taxon>
        <taxon>Agaricomycetes</taxon>
        <taxon>Auriculariales</taxon>
        <taxon>Exidiaceae</taxon>
        <taxon>Exidia</taxon>
    </lineage>
</organism>
<gene>
    <name evidence="1" type="ORF">EXIGLDRAFT_596343</name>
</gene>
<protein>
    <recommendedName>
        <fullName evidence="3">Fe2OG dioxygenase domain-containing protein</fullName>
    </recommendedName>
</protein>